<accession>W4V354</accession>
<dbReference type="RefSeq" id="WP_038287324.1">
    <property type="nucleotide sequence ID" value="NZ_BAVR01000007.1"/>
</dbReference>
<evidence type="ECO:0000256" key="1">
    <source>
        <dbReference type="ARBA" id="ARBA00013059"/>
    </source>
</evidence>
<keyword evidence="7" id="KW-1185">Reference proteome</keyword>
<evidence type="ECO:0000256" key="2">
    <source>
        <dbReference type="ARBA" id="ARBA00022741"/>
    </source>
</evidence>
<feature type="domain" description="Aspartokinase ACT" evidence="5">
    <location>
        <begin position="105"/>
        <end position="149"/>
    </location>
</feature>
<dbReference type="Gene3D" id="3.30.70.260">
    <property type="match status" value="2"/>
</dbReference>
<sequence length="151" mass="17093">MSQKADANIDMSYDTALMTIRNVPNDIRLISDIFTSIADEDINIQMITKTPQHQGHVNVLFCLPSEDLFRVLTVLNKYKSIAKDLLIEVDAYNTKISIFCGERKNFPSLVAKIFRLFADEEIDIKLATCSESEISCLIHEYDSDKAASLIQ</sequence>
<dbReference type="GO" id="GO:0005524">
    <property type="term" value="F:ATP binding"/>
    <property type="evidence" value="ECO:0007669"/>
    <property type="project" value="UniProtKB-KW"/>
</dbReference>
<dbReference type="InterPro" id="IPR045865">
    <property type="entry name" value="ACT-like_dom_sf"/>
</dbReference>
<dbReference type="Pfam" id="PF22468">
    <property type="entry name" value="ACT_9"/>
    <property type="match status" value="1"/>
</dbReference>
<dbReference type="SUPFAM" id="SSF55021">
    <property type="entry name" value="ACT-like"/>
    <property type="match status" value="2"/>
</dbReference>
<evidence type="ECO:0000313" key="6">
    <source>
        <dbReference type="EMBL" id="GAE87552.1"/>
    </source>
</evidence>
<comment type="caution">
    <text evidence="6">The sequence shown here is derived from an EMBL/GenBank/DDBJ whole genome shotgun (WGS) entry which is preliminary data.</text>
</comment>
<dbReference type="OrthoDB" id="9799110at2"/>
<keyword evidence="3 6" id="KW-0418">Kinase</keyword>
<evidence type="ECO:0000256" key="3">
    <source>
        <dbReference type="ARBA" id="ARBA00022777"/>
    </source>
</evidence>
<gene>
    <name evidence="6" type="ORF">JCM21531_925</name>
</gene>
<keyword evidence="2" id="KW-0547">Nucleotide-binding</keyword>
<dbReference type="STRING" id="1294263.JCM21531_925"/>
<dbReference type="EMBL" id="BAVR01000007">
    <property type="protein sequence ID" value="GAE87552.1"/>
    <property type="molecule type" value="Genomic_DNA"/>
</dbReference>
<evidence type="ECO:0000256" key="4">
    <source>
        <dbReference type="ARBA" id="ARBA00022840"/>
    </source>
</evidence>
<reference evidence="6" key="1">
    <citation type="journal article" date="2014" name="Genome Announc.">
        <title>Draft Genome Sequence of Clostridium straminisolvens Strain JCM 21531T, Isolated from a Cellulose-Degrading Bacterial Community.</title>
        <authorList>
            <person name="Yuki M."/>
            <person name="Oshima K."/>
            <person name="Suda W."/>
            <person name="Sakamoto M."/>
            <person name="Kitamura K."/>
            <person name="Iida T."/>
            <person name="Hattori M."/>
            <person name="Ohkuma M."/>
        </authorList>
    </citation>
    <scope>NUCLEOTIDE SEQUENCE [LARGE SCALE GENOMIC DNA]</scope>
    <source>
        <strain evidence="6">JCM 21531</strain>
    </source>
</reference>
<evidence type="ECO:0000313" key="7">
    <source>
        <dbReference type="Proteomes" id="UP000019109"/>
    </source>
</evidence>
<name>W4V354_9FIRM</name>
<evidence type="ECO:0000259" key="5">
    <source>
        <dbReference type="Pfam" id="PF22468"/>
    </source>
</evidence>
<organism evidence="6 7">
    <name type="scientific">Acetivibrio straminisolvens JCM 21531</name>
    <dbReference type="NCBI Taxonomy" id="1294263"/>
    <lineage>
        <taxon>Bacteria</taxon>
        <taxon>Bacillati</taxon>
        <taxon>Bacillota</taxon>
        <taxon>Clostridia</taxon>
        <taxon>Eubacteriales</taxon>
        <taxon>Oscillospiraceae</taxon>
        <taxon>Acetivibrio</taxon>
    </lineage>
</organism>
<proteinExistence type="predicted"/>
<dbReference type="EC" id="2.7.2.4" evidence="1"/>
<dbReference type="Proteomes" id="UP000019109">
    <property type="component" value="Unassembled WGS sequence"/>
</dbReference>
<keyword evidence="3 6" id="KW-0808">Transferase</keyword>
<dbReference type="CDD" id="cd04891">
    <property type="entry name" value="ACT_AK-LysC-DapG-like_1"/>
    <property type="match status" value="1"/>
</dbReference>
<dbReference type="InterPro" id="IPR054352">
    <property type="entry name" value="ACT_Aspartokinase"/>
</dbReference>
<dbReference type="GO" id="GO:0004072">
    <property type="term" value="F:aspartate kinase activity"/>
    <property type="evidence" value="ECO:0007669"/>
    <property type="project" value="UniProtKB-EC"/>
</dbReference>
<protein>
    <recommendedName>
        <fullName evidence="1">aspartate kinase</fullName>
        <ecNumber evidence="1">2.7.2.4</ecNumber>
    </recommendedName>
</protein>
<keyword evidence="4" id="KW-0067">ATP-binding</keyword>
<dbReference type="AlphaFoldDB" id="W4V354"/>